<dbReference type="GO" id="GO:0005524">
    <property type="term" value="F:ATP binding"/>
    <property type="evidence" value="ECO:0007669"/>
    <property type="project" value="InterPro"/>
</dbReference>
<gene>
    <name evidence="12 16" type="primary">dnaG</name>
    <name evidence="16" type="ORF">H9872_05110</name>
</gene>
<dbReference type="SUPFAM" id="SSF57783">
    <property type="entry name" value="Zinc beta-ribbon"/>
    <property type="match status" value="1"/>
</dbReference>
<dbReference type="EMBL" id="JAHLFQ010000113">
    <property type="protein sequence ID" value="MBU3804121.1"/>
    <property type="molecule type" value="Genomic_DNA"/>
</dbReference>
<evidence type="ECO:0000256" key="6">
    <source>
        <dbReference type="ARBA" id="ARBA00022723"/>
    </source>
</evidence>
<dbReference type="NCBIfam" id="TIGR01391">
    <property type="entry name" value="dnaG"/>
    <property type="match status" value="1"/>
</dbReference>
<proteinExistence type="inferred from homology"/>
<evidence type="ECO:0000256" key="2">
    <source>
        <dbReference type="ARBA" id="ARBA00022515"/>
    </source>
</evidence>
<keyword evidence="6 12" id="KW-0479">Metal-binding</keyword>
<dbReference type="GO" id="GO:0005737">
    <property type="term" value="C:cytoplasm"/>
    <property type="evidence" value="ECO:0007669"/>
    <property type="project" value="TreeGrafter"/>
</dbReference>
<dbReference type="FunFam" id="3.40.1360.10:FF:000002">
    <property type="entry name" value="DNA primase"/>
    <property type="match status" value="1"/>
</dbReference>
<keyword evidence="4 12" id="KW-0548">Nucleotidyltransferase</keyword>
<dbReference type="PROSITE" id="PS50880">
    <property type="entry name" value="TOPRIM"/>
    <property type="match status" value="1"/>
</dbReference>
<feature type="zinc finger region" description="CHC2-type" evidence="12 14">
    <location>
        <begin position="38"/>
        <end position="62"/>
    </location>
</feature>
<name>A0A9E2NL26_9FIRM</name>
<dbReference type="GO" id="GO:1990077">
    <property type="term" value="C:primosome complex"/>
    <property type="evidence" value="ECO:0007669"/>
    <property type="project" value="UniProtKB-KW"/>
</dbReference>
<evidence type="ECO:0000256" key="8">
    <source>
        <dbReference type="ARBA" id="ARBA00022833"/>
    </source>
</evidence>
<comment type="domain">
    <text evidence="12">Contains an N-terminal zinc-binding domain, a central core domain that contains the primase activity, and a C-terminal DnaB-binding domain.</text>
</comment>
<evidence type="ECO:0000259" key="15">
    <source>
        <dbReference type="PROSITE" id="PS50880"/>
    </source>
</evidence>
<protein>
    <recommendedName>
        <fullName evidence="12 13">DNA primase</fullName>
        <ecNumber evidence="12">2.7.7.101</ecNumber>
    </recommendedName>
</protein>
<evidence type="ECO:0000256" key="13">
    <source>
        <dbReference type="PIRNR" id="PIRNR002811"/>
    </source>
</evidence>
<comment type="similarity">
    <text evidence="12 13">Belongs to the DnaG primase family.</text>
</comment>
<feature type="domain" description="Toprim" evidence="15">
    <location>
        <begin position="257"/>
        <end position="338"/>
    </location>
</feature>
<dbReference type="InterPro" id="IPR006171">
    <property type="entry name" value="TOPRIM_dom"/>
</dbReference>
<dbReference type="Gene3D" id="3.40.1360.10">
    <property type="match status" value="1"/>
</dbReference>
<evidence type="ECO:0000313" key="16">
    <source>
        <dbReference type="EMBL" id="MBU3804121.1"/>
    </source>
</evidence>
<dbReference type="InterPro" id="IPR037068">
    <property type="entry name" value="DNA_primase_core_N_sf"/>
</dbReference>
<comment type="cofactor">
    <cofactor evidence="12 13 14">
        <name>Zn(2+)</name>
        <dbReference type="ChEBI" id="CHEBI:29105"/>
    </cofactor>
    <text evidence="12 13 14">Binds 1 zinc ion per monomer.</text>
</comment>
<keyword evidence="9" id="KW-0460">Magnesium</keyword>
<evidence type="ECO:0000256" key="9">
    <source>
        <dbReference type="ARBA" id="ARBA00022842"/>
    </source>
</evidence>
<dbReference type="Pfam" id="PF10410">
    <property type="entry name" value="DnaB_bind"/>
    <property type="match status" value="1"/>
</dbReference>
<dbReference type="InterPro" id="IPR034151">
    <property type="entry name" value="TOPRIM_DnaG_bac"/>
</dbReference>
<keyword evidence="8 12" id="KW-0862">Zinc</keyword>
<evidence type="ECO:0000256" key="7">
    <source>
        <dbReference type="ARBA" id="ARBA00022771"/>
    </source>
</evidence>
<dbReference type="HAMAP" id="MF_00974">
    <property type="entry name" value="DNA_primase_DnaG"/>
    <property type="match status" value="1"/>
</dbReference>
<dbReference type="PANTHER" id="PTHR30313:SF2">
    <property type="entry name" value="DNA PRIMASE"/>
    <property type="match status" value="1"/>
</dbReference>
<sequence>MRYPEHVIEQIREQSDIVSIISEYTALNKRGGSYVGLCPFHNEKTPSFSVSEEKQLYYCFGCGAGGNVITFLMQKENMNFIEAIKYLAERENIKLDETYLTDEELESNRKRGQLLEILKESARYFHFSLRAPENGEALSYLTSRGLSLETIKQFGLGYAPHQFNGLYEYLKQKGYKDELLLESGLFLQGKQSQTMIYDRFSGRVIYPIFDLSKKVIAFGGRVLDGSLPKYLNSPENMLFNKSRTLYGMHLAKNSGAPYFILVEGYMDVIAMHQAGFTQTVASLGTAFTPGHAKLLKRHTGEVVILYDSDNAGQKAALRAIPILRNEGIKVKVLLLEEGKDPDEYLKTHGYDAMKALLEGAPPDIWFQIRTIEKKYQLEIPEEKIKFLQEASIVLAETSSSIEQAIYLKEVSKAYQIDEEAFKAEMNRHYQRGMRKVAMKSEVKSPLQKKQLFNNEVIFLATLYHFPNLTKHVLSYLKPEMFEEGLLFDLAKAILESIEQGTEIDMTYFTTHYADVDEQNIISHVLIHKDQRYEDTTILKKMITENVKRLNKVYIEKRLKETKDINEVQILLFQKKELDKLNIDYING</sequence>
<evidence type="ECO:0000256" key="14">
    <source>
        <dbReference type="PIRSR" id="PIRSR002811-1"/>
    </source>
</evidence>
<dbReference type="Proteomes" id="UP000824229">
    <property type="component" value="Unassembled WGS sequence"/>
</dbReference>
<dbReference type="GO" id="GO:0000428">
    <property type="term" value="C:DNA-directed RNA polymerase complex"/>
    <property type="evidence" value="ECO:0007669"/>
    <property type="project" value="UniProtKB-KW"/>
</dbReference>
<organism evidence="16 17">
    <name type="scientific">Candidatus Cellulosilyticum pullistercoris</name>
    <dbReference type="NCBI Taxonomy" id="2838521"/>
    <lineage>
        <taxon>Bacteria</taxon>
        <taxon>Bacillati</taxon>
        <taxon>Bacillota</taxon>
        <taxon>Clostridia</taxon>
        <taxon>Lachnospirales</taxon>
        <taxon>Cellulosilyticaceae</taxon>
        <taxon>Cellulosilyticum</taxon>
    </lineage>
</organism>
<evidence type="ECO:0000256" key="1">
    <source>
        <dbReference type="ARBA" id="ARBA00022478"/>
    </source>
</evidence>
<keyword evidence="7 12" id="KW-0863">Zinc-finger</keyword>
<comment type="catalytic activity">
    <reaction evidence="12">
        <text>ssDNA + n NTP = ssDNA/pppN(pN)n-1 hybrid + (n-1) diphosphate.</text>
        <dbReference type="EC" id="2.7.7.101"/>
    </reaction>
</comment>
<evidence type="ECO:0000256" key="3">
    <source>
        <dbReference type="ARBA" id="ARBA00022679"/>
    </source>
</evidence>
<dbReference type="SUPFAM" id="SSF56731">
    <property type="entry name" value="DNA primase core"/>
    <property type="match status" value="1"/>
</dbReference>
<dbReference type="GO" id="GO:0003899">
    <property type="term" value="F:DNA-directed RNA polymerase activity"/>
    <property type="evidence" value="ECO:0007669"/>
    <property type="project" value="UniProtKB-UniRule"/>
</dbReference>
<comment type="subunit">
    <text evidence="12">Monomer. Interacts with DnaB.</text>
</comment>
<keyword evidence="1 12" id="KW-0240">DNA-directed RNA polymerase</keyword>
<keyword evidence="10 12" id="KW-0238">DNA-binding</keyword>
<keyword evidence="3 12" id="KW-0808">Transferase</keyword>
<keyword evidence="2 12" id="KW-0639">Primosome</keyword>
<accession>A0A9E2NL26</accession>
<dbReference type="GO" id="GO:0006269">
    <property type="term" value="P:DNA replication, synthesis of primer"/>
    <property type="evidence" value="ECO:0007669"/>
    <property type="project" value="UniProtKB-UniRule"/>
</dbReference>
<evidence type="ECO:0000256" key="5">
    <source>
        <dbReference type="ARBA" id="ARBA00022705"/>
    </source>
</evidence>
<dbReference type="InterPro" id="IPR030846">
    <property type="entry name" value="DnaG_bac"/>
</dbReference>
<dbReference type="SMART" id="SM00493">
    <property type="entry name" value="TOPRIM"/>
    <property type="match status" value="1"/>
</dbReference>
<dbReference type="FunFam" id="3.90.580.10:FF:000001">
    <property type="entry name" value="DNA primase"/>
    <property type="match status" value="1"/>
</dbReference>
<dbReference type="EC" id="2.7.7.101" evidence="12"/>
<evidence type="ECO:0000256" key="10">
    <source>
        <dbReference type="ARBA" id="ARBA00023125"/>
    </source>
</evidence>
<dbReference type="GO" id="GO:0003678">
    <property type="term" value="F:DNA helicase activity"/>
    <property type="evidence" value="ECO:0007669"/>
    <property type="project" value="InterPro"/>
</dbReference>
<dbReference type="InterPro" id="IPR019475">
    <property type="entry name" value="DNA_primase_DnaB-bd"/>
</dbReference>
<dbReference type="Pfam" id="PF01807">
    <property type="entry name" value="Zn_ribbon_DnaG"/>
    <property type="match status" value="1"/>
</dbReference>
<dbReference type="GO" id="GO:0008270">
    <property type="term" value="F:zinc ion binding"/>
    <property type="evidence" value="ECO:0007669"/>
    <property type="project" value="UniProtKB-UniRule"/>
</dbReference>
<dbReference type="CDD" id="cd03364">
    <property type="entry name" value="TOPRIM_DnaG_primases"/>
    <property type="match status" value="1"/>
</dbReference>
<reference evidence="16" key="2">
    <citation type="submission" date="2021-04" db="EMBL/GenBank/DDBJ databases">
        <authorList>
            <person name="Gilroy R."/>
        </authorList>
    </citation>
    <scope>NUCLEOTIDE SEQUENCE</scope>
    <source>
        <strain evidence="16">B5-657</strain>
    </source>
</reference>
<dbReference type="SMART" id="SM00400">
    <property type="entry name" value="ZnF_CHCC"/>
    <property type="match status" value="1"/>
</dbReference>
<dbReference type="Gene3D" id="3.90.580.10">
    <property type="entry name" value="Zinc finger, CHC2-type domain"/>
    <property type="match status" value="1"/>
</dbReference>
<keyword evidence="11 12" id="KW-0804">Transcription</keyword>
<dbReference type="InterPro" id="IPR013264">
    <property type="entry name" value="DNAG_N"/>
</dbReference>
<keyword evidence="5 12" id="KW-0235">DNA replication</keyword>
<evidence type="ECO:0000313" key="17">
    <source>
        <dbReference type="Proteomes" id="UP000824229"/>
    </source>
</evidence>
<dbReference type="GO" id="GO:0003677">
    <property type="term" value="F:DNA binding"/>
    <property type="evidence" value="ECO:0007669"/>
    <property type="project" value="UniProtKB-KW"/>
</dbReference>
<dbReference type="Gene3D" id="3.90.980.10">
    <property type="entry name" value="DNA primase, catalytic core, N-terminal domain"/>
    <property type="match status" value="1"/>
</dbReference>
<dbReference type="PIRSF" id="PIRSF002811">
    <property type="entry name" value="DnaG"/>
    <property type="match status" value="1"/>
</dbReference>
<dbReference type="Pfam" id="PF13155">
    <property type="entry name" value="Toprim_2"/>
    <property type="match status" value="1"/>
</dbReference>
<evidence type="ECO:0000256" key="12">
    <source>
        <dbReference type="HAMAP-Rule" id="MF_00974"/>
    </source>
</evidence>
<comment type="caution">
    <text evidence="16">The sequence shown here is derived from an EMBL/GenBank/DDBJ whole genome shotgun (WGS) entry which is preliminary data.</text>
</comment>
<dbReference type="PANTHER" id="PTHR30313">
    <property type="entry name" value="DNA PRIMASE"/>
    <property type="match status" value="1"/>
</dbReference>
<comment type="function">
    <text evidence="12 13">RNA polymerase that catalyzes the synthesis of short RNA molecules used as primers for DNA polymerase during DNA replication.</text>
</comment>
<dbReference type="Pfam" id="PF08275">
    <property type="entry name" value="DNAG_N"/>
    <property type="match status" value="1"/>
</dbReference>
<dbReference type="InterPro" id="IPR006295">
    <property type="entry name" value="DNA_primase_DnaG"/>
</dbReference>
<dbReference type="InterPro" id="IPR036977">
    <property type="entry name" value="DNA_primase_Znf_CHC2"/>
</dbReference>
<dbReference type="InterPro" id="IPR002694">
    <property type="entry name" value="Znf_CHC2"/>
</dbReference>
<dbReference type="SUPFAM" id="SSF48024">
    <property type="entry name" value="N-terminal domain of DnaB helicase"/>
    <property type="match status" value="1"/>
</dbReference>
<dbReference type="AlphaFoldDB" id="A0A9E2NL26"/>
<reference evidence="16" key="1">
    <citation type="journal article" date="2021" name="PeerJ">
        <title>Extensive microbial diversity within the chicken gut microbiome revealed by metagenomics and culture.</title>
        <authorList>
            <person name="Gilroy R."/>
            <person name="Ravi A."/>
            <person name="Getino M."/>
            <person name="Pursley I."/>
            <person name="Horton D.L."/>
            <person name="Alikhan N.F."/>
            <person name="Baker D."/>
            <person name="Gharbi K."/>
            <person name="Hall N."/>
            <person name="Watson M."/>
            <person name="Adriaenssens E.M."/>
            <person name="Foster-Nyarko E."/>
            <person name="Jarju S."/>
            <person name="Secka A."/>
            <person name="Antonio M."/>
            <person name="Oren A."/>
            <person name="Chaudhuri R.R."/>
            <person name="La Ragione R."/>
            <person name="Hildebrand F."/>
            <person name="Pallen M.J."/>
        </authorList>
    </citation>
    <scope>NUCLEOTIDE SEQUENCE</scope>
    <source>
        <strain evidence="16">B5-657</strain>
    </source>
</reference>
<dbReference type="InterPro" id="IPR036185">
    <property type="entry name" value="DNA_heli_DnaB-like_N_sf"/>
</dbReference>
<evidence type="ECO:0000256" key="4">
    <source>
        <dbReference type="ARBA" id="ARBA00022695"/>
    </source>
</evidence>
<evidence type="ECO:0000256" key="11">
    <source>
        <dbReference type="ARBA" id="ARBA00023163"/>
    </source>
</evidence>
<dbReference type="InterPro" id="IPR050219">
    <property type="entry name" value="DnaG_primase"/>
</dbReference>